<keyword evidence="2 4" id="KW-0479">Metal-binding</keyword>
<organism evidence="7 8">
    <name type="scientific">Ramlibacter alkalitolerans</name>
    <dbReference type="NCBI Taxonomy" id="2039631"/>
    <lineage>
        <taxon>Bacteria</taxon>
        <taxon>Pseudomonadati</taxon>
        <taxon>Pseudomonadota</taxon>
        <taxon>Betaproteobacteria</taxon>
        <taxon>Burkholderiales</taxon>
        <taxon>Comamonadaceae</taxon>
        <taxon>Ramlibacter</taxon>
    </lineage>
</organism>
<sequence length="134" mass="14062">MTHTITMRMSLCALLFAASLPAARAATPSELAAGYAAQAGTAPVASRGEQFFTSRHGQEWSCASCHGTPPTGTGKHAATGKAIGPLAPAFNARRFTDPAKADKWFRRNCNDVVGRECTAGEKADVIAWLLSLGK</sequence>
<keyword evidence="1 4" id="KW-0349">Heme</keyword>
<keyword evidence="8" id="KW-1185">Reference proteome</keyword>
<dbReference type="InterPro" id="IPR015170">
    <property type="entry name" value="DUF1924_SHP"/>
</dbReference>
<evidence type="ECO:0000313" key="7">
    <source>
        <dbReference type="EMBL" id="MBL0426401.1"/>
    </source>
</evidence>
<evidence type="ECO:0000256" key="3">
    <source>
        <dbReference type="ARBA" id="ARBA00023004"/>
    </source>
</evidence>
<dbReference type="Gene3D" id="1.10.760.10">
    <property type="entry name" value="Cytochrome c-like domain"/>
    <property type="match status" value="1"/>
</dbReference>
<reference evidence="7 8" key="1">
    <citation type="journal article" date="2017" name="Int. J. Syst. Evol. Microbiol.">
        <title>Ramlibacter alkalitolerans sp. nov., alkali-tolerant bacterium isolated from soil of ginseng.</title>
        <authorList>
            <person name="Lee D.H."/>
            <person name="Cha C.J."/>
        </authorList>
    </citation>
    <scope>NUCLEOTIDE SEQUENCE [LARGE SCALE GENOMIC DNA]</scope>
    <source>
        <strain evidence="7 8">KACC 19305</strain>
    </source>
</reference>
<dbReference type="InterPro" id="IPR036909">
    <property type="entry name" value="Cyt_c-like_dom_sf"/>
</dbReference>
<dbReference type="SUPFAM" id="SSF46626">
    <property type="entry name" value="Cytochrome c"/>
    <property type="match status" value="1"/>
</dbReference>
<dbReference type="RefSeq" id="WP_201690528.1">
    <property type="nucleotide sequence ID" value="NZ_JAEQND010000008.1"/>
</dbReference>
<evidence type="ECO:0000313" key="8">
    <source>
        <dbReference type="Proteomes" id="UP000622707"/>
    </source>
</evidence>
<evidence type="ECO:0000256" key="2">
    <source>
        <dbReference type="ARBA" id="ARBA00022723"/>
    </source>
</evidence>
<accession>A0ABS1JQH1</accession>
<feature type="chain" id="PRO_5046424074" evidence="5">
    <location>
        <begin position="26"/>
        <end position="134"/>
    </location>
</feature>
<protein>
    <submittedName>
        <fullName evidence="7">DUF1924 domain-containing protein</fullName>
    </submittedName>
</protein>
<dbReference type="PROSITE" id="PS51007">
    <property type="entry name" value="CYTC"/>
    <property type="match status" value="1"/>
</dbReference>
<dbReference type="InterPro" id="IPR009056">
    <property type="entry name" value="Cyt_c-like_dom"/>
</dbReference>
<evidence type="ECO:0000256" key="5">
    <source>
        <dbReference type="SAM" id="SignalP"/>
    </source>
</evidence>
<dbReference type="EMBL" id="JAEQND010000008">
    <property type="protein sequence ID" value="MBL0426401.1"/>
    <property type="molecule type" value="Genomic_DNA"/>
</dbReference>
<comment type="caution">
    <text evidence="7">The sequence shown here is derived from an EMBL/GenBank/DDBJ whole genome shotgun (WGS) entry which is preliminary data.</text>
</comment>
<proteinExistence type="predicted"/>
<keyword evidence="3 4" id="KW-0408">Iron</keyword>
<dbReference type="Pfam" id="PF09086">
    <property type="entry name" value="DUF1924"/>
    <property type="match status" value="1"/>
</dbReference>
<feature type="signal peptide" evidence="5">
    <location>
        <begin position="1"/>
        <end position="25"/>
    </location>
</feature>
<keyword evidence="5" id="KW-0732">Signal</keyword>
<feature type="domain" description="Cytochrome c" evidence="6">
    <location>
        <begin position="43"/>
        <end position="133"/>
    </location>
</feature>
<gene>
    <name evidence="7" type="ORF">JI746_14910</name>
</gene>
<evidence type="ECO:0000259" key="6">
    <source>
        <dbReference type="PROSITE" id="PS51007"/>
    </source>
</evidence>
<name>A0ABS1JQH1_9BURK</name>
<evidence type="ECO:0000256" key="4">
    <source>
        <dbReference type="PROSITE-ProRule" id="PRU00433"/>
    </source>
</evidence>
<dbReference type="Proteomes" id="UP000622707">
    <property type="component" value="Unassembled WGS sequence"/>
</dbReference>
<evidence type="ECO:0000256" key="1">
    <source>
        <dbReference type="ARBA" id="ARBA00022617"/>
    </source>
</evidence>